<name>A0A8S3XNY2_PARAO</name>
<dbReference type="OrthoDB" id="4327074at2759"/>
<proteinExistence type="predicted"/>
<evidence type="ECO:0000256" key="1">
    <source>
        <dbReference type="SAM" id="MobiDB-lite"/>
    </source>
</evidence>
<dbReference type="EMBL" id="CAJQZP010001278">
    <property type="protein sequence ID" value="CAG5035746.1"/>
    <property type="molecule type" value="Genomic_DNA"/>
</dbReference>
<dbReference type="Proteomes" id="UP000691718">
    <property type="component" value="Unassembled WGS sequence"/>
</dbReference>
<accession>A0A8S3XNY2</accession>
<sequence>MSGFKASGVWPLNADIFQDSDFAPSYVTDLPDPTLEPDDVNVTDNISLNLENPELLDSVPEVDISTTEIISQIETANEPTPSCSGLQKTFSPSKIRPLPKAPPRKTNTNSRRKRKSTVLTDTPEKEALQKEYEEKMKKKQKKDDKIKGKVKGKGKGKGKAKGIEKLCLCALCLPPLIKYNVLHHFVENTNRVLESLDKCAIFGDFNLNSINWIDETGNLITTPQFMGFRIEQLLKKFIEFKGLKQYNHLVNSNNRVLGLVLSNLDKIKVWLEDVLSMIDLHHPNMLCNIPIKFAISVKYCAPKTKLIL</sequence>
<feature type="compositionally biased region" description="Polar residues" evidence="1">
    <location>
        <begin position="77"/>
        <end position="92"/>
    </location>
</feature>
<evidence type="ECO:0000313" key="3">
    <source>
        <dbReference type="Proteomes" id="UP000691718"/>
    </source>
</evidence>
<feature type="region of interest" description="Disordered" evidence="1">
    <location>
        <begin position="75"/>
        <end position="155"/>
    </location>
</feature>
<dbReference type="AlphaFoldDB" id="A0A8S3XNY2"/>
<keyword evidence="3" id="KW-1185">Reference proteome</keyword>
<comment type="caution">
    <text evidence="2">The sequence shown here is derived from an EMBL/GenBank/DDBJ whole genome shotgun (WGS) entry which is preliminary data.</text>
</comment>
<protein>
    <submittedName>
        <fullName evidence="2">(apollo) hypothetical protein</fullName>
    </submittedName>
</protein>
<evidence type="ECO:0000313" key="2">
    <source>
        <dbReference type="EMBL" id="CAG5035746.1"/>
    </source>
</evidence>
<organism evidence="2 3">
    <name type="scientific">Parnassius apollo</name>
    <name type="common">Apollo butterfly</name>
    <name type="synonym">Papilio apollo</name>
    <dbReference type="NCBI Taxonomy" id="110799"/>
    <lineage>
        <taxon>Eukaryota</taxon>
        <taxon>Metazoa</taxon>
        <taxon>Ecdysozoa</taxon>
        <taxon>Arthropoda</taxon>
        <taxon>Hexapoda</taxon>
        <taxon>Insecta</taxon>
        <taxon>Pterygota</taxon>
        <taxon>Neoptera</taxon>
        <taxon>Endopterygota</taxon>
        <taxon>Lepidoptera</taxon>
        <taxon>Glossata</taxon>
        <taxon>Ditrysia</taxon>
        <taxon>Papilionoidea</taxon>
        <taxon>Papilionidae</taxon>
        <taxon>Parnassiinae</taxon>
        <taxon>Parnassini</taxon>
        <taxon>Parnassius</taxon>
        <taxon>Parnassius</taxon>
    </lineage>
</organism>
<reference evidence="2" key="1">
    <citation type="submission" date="2021-04" db="EMBL/GenBank/DDBJ databases">
        <authorList>
            <person name="Tunstrom K."/>
        </authorList>
    </citation>
    <scope>NUCLEOTIDE SEQUENCE</scope>
</reference>
<feature type="compositionally biased region" description="Basic and acidic residues" evidence="1">
    <location>
        <begin position="122"/>
        <end position="147"/>
    </location>
</feature>
<gene>
    <name evidence="2" type="ORF">PAPOLLO_LOCUS20638</name>
</gene>